<accession>A0A938Y778</accession>
<dbReference type="RefSeq" id="WP_205290087.1">
    <property type="nucleotide sequence ID" value="NZ_CP074406.1"/>
</dbReference>
<dbReference type="Proteomes" id="UP000663791">
    <property type="component" value="Unassembled WGS sequence"/>
</dbReference>
<protein>
    <submittedName>
        <fullName evidence="2">Uncharacterized protein</fullName>
    </submittedName>
</protein>
<feature type="region of interest" description="Disordered" evidence="1">
    <location>
        <begin position="68"/>
        <end position="106"/>
    </location>
</feature>
<dbReference type="AlphaFoldDB" id="A0A938Y778"/>
<sequence>MPSSRWNLAGLSASSGGVRTALVTGDLELADFASNVALAASPYDEVANLDRVAVDRAMGNVDDADARVRNGISNRSDDKYGPIQTPPRTEKIVSGGNPTGPVRRTG</sequence>
<keyword evidence="3" id="KW-1185">Reference proteome</keyword>
<comment type="caution">
    <text evidence="2">The sequence shown here is derived from an EMBL/GenBank/DDBJ whole genome shotgun (WGS) entry which is preliminary data.</text>
</comment>
<name>A0A938Y778_9ACTN</name>
<reference evidence="2" key="1">
    <citation type="submission" date="2021-01" db="EMBL/GenBank/DDBJ databases">
        <title>Novel species in genus Nocardioides.</title>
        <authorList>
            <person name="Zhang G."/>
        </authorList>
    </citation>
    <scope>NUCLEOTIDE SEQUENCE</scope>
    <source>
        <strain evidence="2">Zg-536</strain>
    </source>
</reference>
<dbReference type="EMBL" id="JAERTX010000002">
    <property type="protein sequence ID" value="MBM9458766.1"/>
    <property type="molecule type" value="Genomic_DNA"/>
</dbReference>
<gene>
    <name evidence="2" type="ORF">JK386_02550</name>
</gene>
<proteinExistence type="predicted"/>
<evidence type="ECO:0000313" key="2">
    <source>
        <dbReference type="EMBL" id="MBM9458766.1"/>
    </source>
</evidence>
<evidence type="ECO:0000256" key="1">
    <source>
        <dbReference type="SAM" id="MobiDB-lite"/>
    </source>
</evidence>
<evidence type="ECO:0000313" key="3">
    <source>
        <dbReference type="Proteomes" id="UP000663791"/>
    </source>
</evidence>
<organism evidence="2 3">
    <name type="scientific">Nocardioides faecalis</name>
    <dbReference type="NCBI Taxonomy" id="2803858"/>
    <lineage>
        <taxon>Bacteria</taxon>
        <taxon>Bacillati</taxon>
        <taxon>Actinomycetota</taxon>
        <taxon>Actinomycetes</taxon>
        <taxon>Propionibacteriales</taxon>
        <taxon>Nocardioidaceae</taxon>
        <taxon>Nocardioides</taxon>
    </lineage>
</organism>